<dbReference type="SUPFAM" id="SSF47446">
    <property type="entry name" value="Signal peptide-binding domain"/>
    <property type="match status" value="1"/>
</dbReference>
<dbReference type="EMBL" id="JBJKBG010000006">
    <property type="protein sequence ID" value="KAL3736798.1"/>
    <property type="molecule type" value="Genomic_DNA"/>
</dbReference>
<dbReference type="Gene3D" id="1.10.260.30">
    <property type="entry name" value="Signal recognition particle, SRP54 subunit, M-domain"/>
    <property type="match status" value="1"/>
</dbReference>
<gene>
    <name evidence="2" type="ORF">ACJRO7_025693</name>
</gene>
<feature type="domain" description="Signal recognition particle SRP54 subunit M-domain" evidence="1">
    <location>
        <begin position="53"/>
        <end position="140"/>
    </location>
</feature>
<dbReference type="PANTHER" id="PTHR11564:SF5">
    <property type="entry name" value="SIGNAL RECOGNITION PARTICLE SUBUNIT SRP54"/>
    <property type="match status" value="1"/>
</dbReference>
<proteinExistence type="predicted"/>
<dbReference type="InterPro" id="IPR036891">
    <property type="entry name" value="Signal_recog_part_SRP54_M_sf"/>
</dbReference>
<reference evidence="2 3" key="1">
    <citation type="submission" date="2024-11" db="EMBL/GenBank/DDBJ databases">
        <title>Chromosome-level genome assembly of Eucalyptus globulus Labill. provides insights into its genome evolution.</title>
        <authorList>
            <person name="Li X."/>
        </authorList>
    </citation>
    <scope>NUCLEOTIDE SEQUENCE [LARGE SCALE GENOMIC DNA]</scope>
    <source>
        <strain evidence="2">CL2024</strain>
        <tissue evidence="2">Fresh tender leaves</tissue>
    </source>
</reference>
<dbReference type="Pfam" id="PF02978">
    <property type="entry name" value="SRP_SPB"/>
    <property type="match status" value="1"/>
</dbReference>
<evidence type="ECO:0000313" key="2">
    <source>
        <dbReference type="EMBL" id="KAL3736798.1"/>
    </source>
</evidence>
<organism evidence="2 3">
    <name type="scientific">Eucalyptus globulus</name>
    <name type="common">Tasmanian blue gum</name>
    <dbReference type="NCBI Taxonomy" id="34317"/>
    <lineage>
        <taxon>Eukaryota</taxon>
        <taxon>Viridiplantae</taxon>
        <taxon>Streptophyta</taxon>
        <taxon>Embryophyta</taxon>
        <taxon>Tracheophyta</taxon>
        <taxon>Spermatophyta</taxon>
        <taxon>Magnoliopsida</taxon>
        <taxon>eudicotyledons</taxon>
        <taxon>Gunneridae</taxon>
        <taxon>Pentapetalae</taxon>
        <taxon>rosids</taxon>
        <taxon>malvids</taxon>
        <taxon>Myrtales</taxon>
        <taxon>Myrtaceae</taxon>
        <taxon>Myrtoideae</taxon>
        <taxon>Eucalypteae</taxon>
        <taxon>Eucalyptus</taxon>
    </lineage>
</organism>
<keyword evidence="3" id="KW-1185">Reference proteome</keyword>
<dbReference type="InterPro" id="IPR004125">
    <property type="entry name" value="Signal_recog_particle_SRP54_M"/>
</dbReference>
<accession>A0ABD3KAU5</accession>
<comment type="caution">
    <text evidence="2">The sequence shown here is derived from an EMBL/GenBank/DDBJ whole genome shotgun (WGS) entry which is preliminary data.</text>
</comment>
<evidence type="ECO:0000313" key="3">
    <source>
        <dbReference type="Proteomes" id="UP001634007"/>
    </source>
</evidence>
<protein>
    <recommendedName>
        <fullName evidence="1">Signal recognition particle SRP54 subunit M-domain domain-containing protein</fullName>
    </recommendedName>
</protein>
<dbReference type="Proteomes" id="UP001634007">
    <property type="component" value="Unassembled WGS sequence"/>
</dbReference>
<dbReference type="PANTHER" id="PTHR11564">
    <property type="entry name" value="SIGNAL RECOGNITION PARTICLE 54K PROTEIN SRP54"/>
    <property type="match status" value="1"/>
</dbReference>
<name>A0ABD3KAU5_EUCGL</name>
<dbReference type="AlphaFoldDB" id="A0ABD3KAU5"/>
<sequence length="164" mass="18966">MDEFEVFDVKPFVSQLLGMDDWSGLMDKIHEVVPKDQQPEYLQKLSEGNSTSRIMYEQFQNILKMGPIGQVFSMLLGFNSELMLKGQDKASHTVIYKLELDSSNPKIMNESRIMQIARDSGCLDREVMEMLEEYKRLAKSLSKMRGLKITTRGDMNLWSRNMNA</sequence>
<dbReference type="InterPro" id="IPR022941">
    <property type="entry name" value="SRP54"/>
</dbReference>
<evidence type="ECO:0000259" key="1">
    <source>
        <dbReference type="Pfam" id="PF02978"/>
    </source>
</evidence>